<dbReference type="PROSITE" id="PS50977">
    <property type="entry name" value="HTH_TETR_2"/>
    <property type="match status" value="1"/>
</dbReference>
<reference evidence="7" key="1">
    <citation type="journal article" date="2019" name="Int. J. Syst. Evol. Microbiol.">
        <title>The Global Catalogue of Microorganisms (GCM) 10K type strain sequencing project: providing services to taxonomists for standard genome sequencing and annotation.</title>
        <authorList>
            <consortium name="The Broad Institute Genomics Platform"/>
            <consortium name="The Broad Institute Genome Sequencing Center for Infectious Disease"/>
            <person name="Wu L."/>
            <person name="Ma J."/>
        </authorList>
    </citation>
    <scope>NUCLEOTIDE SEQUENCE [LARGE SCALE GENOMIC DNA]</scope>
    <source>
        <strain evidence="7">CGMCC 1.18575</strain>
    </source>
</reference>
<keyword evidence="2 4" id="KW-0238">DNA-binding</keyword>
<evidence type="ECO:0000313" key="7">
    <source>
        <dbReference type="Proteomes" id="UP001596113"/>
    </source>
</evidence>
<evidence type="ECO:0000256" key="3">
    <source>
        <dbReference type="ARBA" id="ARBA00023163"/>
    </source>
</evidence>
<keyword evidence="7" id="KW-1185">Reference proteome</keyword>
<dbReference type="Gene3D" id="1.10.357.10">
    <property type="entry name" value="Tetracycline Repressor, domain 2"/>
    <property type="match status" value="1"/>
</dbReference>
<dbReference type="PANTHER" id="PTHR30055">
    <property type="entry name" value="HTH-TYPE TRANSCRIPTIONAL REGULATOR RUTR"/>
    <property type="match status" value="1"/>
</dbReference>
<dbReference type="PRINTS" id="PR00455">
    <property type="entry name" value="HTHTETR"/>
</dbReference>
<gene>
    <name evidence="6" type="ORF">ACFPOF_20230</name>
</gene>
<dbReference type="PANTHER" id="PTHR30055:SF238">
    <property type="entry name" value="MYCOFACTOCIN BIOSYNTHESIS TRANSCRIPTIONAL REGULATOR MFTR-RELATED"/>
    <property type="match status" value="1"/>
</dbReference>
<dbReference type="InterPro" id="IPR050109">
    <property type="entry name" value="HTH-type_TetR-like_transc_reg"/>
</dbReference>
<dbReference type="InterPro" id="IPR041347">
    <property type="entry name" value="MftR_C"/>
</dbReference>
<dbReference type="RefSeq" id="WP_378135946.1">
    <property type="nucleotide sequence ID" value="NZ_JBHSMI010000028.1"/>
</dbReference>
<keyword evidence="1" id="KW-0805">Transcription regulation</keyword>
<evidence type="ECO:0000256" key="1">
    <source>
        <dbReference type="ARBA" id="ARBA00023015"/>
    </source>
</evidence>
<proteinExistence type="predicted"/>
<evidence type="ECO:0000256" key="2">
    <source>
        <dbReference type="ARBA" id="ARBA00023125"/>
    </source>
</evidence>
<sequence>MTSGERPAMGLRERKKIKTRAAIQQHAVRLIREQGYQATTIEQIAEAADISPSTFFRYFSTKEAVVLEDDYDPLLSQYFREQPKELSPIQAMRNAVKLGTSAIPEEDLKAFRERMELTFSVPELRAASMNQMLDTMRLISELVGERVGVAADDLQVMTFSGAVIGTIWATQIYALDRPNTDSLSLMEESLAYLEKGLPIAKGDV</sequence>
<protein>
    <submittedName>
        <fullName evidence="6">TetR family transcriptional regulator</fullName>
    </submittedName>
</protein>
<dbReference type="SUPFAM" id="SSF46689">
    <property type="entry name" value="Homeodomain-like"/>
    <property type="match status" value="1"/>
</dbReference>
<dbReference type="EMBL" id="JBHSMI010000028">
    <property type="protein sequence ID" value="MFC5405078.1"/>
    <property type="molecule type" value="Genomic_DNA"/>
</dbReference>
<dbReference type="Pfam" id="PF00440">
    <property type="entry name" value="TetR_N"/>
    <property type="match status" value="1"/>
</dbReference>
<dbReference type="InterPro" id="IPR001647">
    <property type="entry name" value="HTH_TetR"/>
</dbReference>
<evidence type="ECO:0000256" key="4">
    <source>
        <dbReference type="PROSITE-ProRule" id="PRU00335"/>
    </source>
</evidence>
<evidence type="ECO:0000313" key="6">
    <source>
        <dbReference type="EMBL" id="MFC5405078.1"/>
    </source>
</evidence>
<feature type="DNA-binding region" description="H-T-H motif" evidence="4">
    <location>
        <begin position="40"/>
        <end position="59"/>
    </location>
</feature>
<evidence type="ECO:0000259" key="5">
    <source>
        <dbReference type="PROSITE" id="PS50977"/>
    </source>
</evidence>
<keyword evidence="3" id="KW-0804">Transcription</keyword>
<name>A0ABW0HXK3_9BACL</name>
<feature type="domain" description="HTH tetR-type" evidence="5">
    <location>
        <begin position="17"/>
        <end position="77"/>
    </location>
</feature>
<organism evidence="6 7">
    <name type="scientific">Cohnella soli</name>
    <dbReference type="NCBI Taxonomy" id="425005"/>
    <lineage>
        <taxon>Bacteria</taxon>
        <taxon>Bacillati</taxon>
        <taxon>Bacillota</taxon>
        <taxon>Bacilli</taxon>
        <taxon>Bacillales</taxon>
        <taxon>Paenibacillaceae</taxon>
        <taxon>Cohnella</taxon>
    </lineage>
</organism>
<dbReference type="Proteomes" id="UP001596113">
    <property type="component" value="Unassembled WGS sequence"/>
</dbReference>
<comment type="caution">
    <text evidence="6">The sequence shown here is derived from an EMBL/GenBank/DDBJ whole genome shotgun (WGS) entry which is preliminary data.</text>
</comment>
<dbReference type="InterPro" id="IPR009057">
    <property type="entry name" value="Homeodomain-like_sf"/>
</dbReference>
<dbReference type="Gene3D" id="1.10.10.60">
    <property type="entry name" value="Homeodomain-like"/>
    <property type="match status" value="1"/>
</dbReference>
<dbReference type="Pfam" id="PF17754">
    <property type="entry name" value="TetR_C_14"/>
    <property type="match status" value="1"/>
</dbReference>
<accession>A0ABW0HXK3</accession>